<feature type="transmembrane region" description="Helical" evidence="7">
    <location>
        <begin position="278"/>
        <end position="303"/>
    </location>
</feature>
<dbReference type="AlphaFoldDB" id="A0A4R1QY08"/>
<dbReference type="GO" id="GO:0022857">
    <property type="term" value="F:transmembrane transporter activity"/>
    <property type="evidence" value="ECO:0007669"/>
    <property type="project" value="TreeGrafter"/>
</dbReference>
<dbReference type="EMBL" id="SLUM01000010">
    <property type="protein sequence ID" value="TCL57404.1"/>
    <property type="molecule type" value="Genomic_DNA"/>
</dbReference>
<keyword evidence="4 7" id="KW-1133">Transmembrane helix</keyword>
<feature type="transmembrane region" description="Helical" evidence="7">
    <location>
        <begin position="364"/>
        <end position="384"/>
    </location>
</feature>
<dbReference type="InterPro" id="IPR003838">
    <property type="entry name" value="ABC3_permease_C"/>
</dbReference>
<dbReference type="OrthoDB" id="9770036at2"/>
<evidence type="ECO:0000256" key="6">
    <source>
        <dbReference type="ARBA" id="ARBA00038076"/>
    </source>
</evidence>
<organism evidence="10 11">
    <name type="scientific">Allofournierella massiliensis</name>
    <dbReference type="NCBI Taxonomy" id="1650663"/>
    <lineage>
        <taxon>Bacteria</taxon>
        <taxon>Bacillati</taxon>
        <taxon>Bacillota</taxon>
        <taxon>Clostridia</taxon>
        <taxon>Eubacteriales</taxon>
        <taxon>Oscillospiraceae</taxon>
        <taxon>Allofournierella</taxon>
    </lineage>
</organism>
<comment type="subcellular location">
    <subcellularLocation>
        <location evidence="1">Cell membrane</location>
        <topology evidence="1">Multi-pass membrane protein</topology>
    </subcellularLocation>
</comment>
<dbReference type="STRING" id="1650663.GCA_001486665_02086"/>
<feature type="domain" description="ABC3 transporter permease C-terminal" evidence="8">
    <location>
        <begin position="282"/>
        <end position="390"/>
    </location>
</feature>
<evidence type="ECO:0000256" key="2">
    <source>
        <dbReference type="ARBA" id="ARBA00022475"/>
    </source>
</evidence>
<dbReference type="InterPro" id="IPR025857">
    <property type="entry name" value="MacB_PCD"/>
</dbReference>
<feature type="transmembrane region" description="Helical" evidence="7">
    <location>
        <begin position="21"/>
        <end position="42"/>
    </location>
</feature>
<proteinExistence type="inferred from homology"/>
<keyword evidence="2" id="KW-1003">Cell membrane</keyword>
<gene>
    <name evidence="10" type="ORF">EDD77_11079</name>
</gene>
<keyword evidence="5 7" id="KW-0472">Membrane</keyword>
<reference evidence="10 11" key="1">
    <citation type="submission" date="2019-03" db="EMBL/GenBank/DDBJ databases">
        <title>Genomic Encyclopedia of Type Strains, Phase IV (KMG-IV): sequencing the most valuable type-strain genomes for metagenomic binning, comparative biology and taxonomic classification.</title>
        <authorList>
            <person name="Goeker M."/>
        </authorList>
    </citation>
    <scope>NUCLEOTIDE SEQUENCE [LARGE SCALE GENOMIC DNA]</scope>
    <source>
        <strain evidence="10 11">DSM 100451</strain>
    </source>
</reference>
<dbReference type="PANTHER" id="PTHR30572">
    <property type="entry name" value="MEMBRANE COMPONENT OF TRANSPORTER-RELATED"/>
    <property type="match status" value="1"/>
</dbReference>
<dbReference type="Pfam" id="PF12704">
    <property type="entry name" value="MacB_PCD"/>
    <property type="match status" value="1"/>
</dbReference>
<dbReference type="GO" id="GO:0005886">
    <property type="term" value="C:plasma membrane"/>
    <property type="evidence" value="ECO:0007669"/>
    <property type="project" value="UniProtKB-SubCell"/>
</dbReference>
<accession>A0A4R1QY08</accession>
<evidence type="ECO:0000256" key="4">
    <source>
        <dbReference type="ARBA" id="ARBA00022989"/>
    </source>
</evidence>
<evidence type="ECO:0000313" key="11">
    <source>
        <dbReference type="Proteomes" id="UP000295184"/>
    </source>
</evidence>
<dbReference type="RefSeq" id="WP_058965117.1">
    <property type="nucleotide sequence ID" value="NZ_CABKVM010000017.1"/>
</dbReference>
<evidence type="ECO:0000256" key="5">
    <source>
        <dbReference type="ARBA" id="ARBA00023136"/>
    </source>
</evidence>
<feature type="domain" description="MacB-like periplasmic core" evidence="9">
    <location>
        <begin position="22"/>
        <end position="245"/>
    </location>
</feature>
<keyword evidence="3 7" id="KW-0812">Transmembrane</keyword>
<sequence>MRISELLRLVRTNALQNKGRVLLTSLGIIVGTATIVLVTAIGQGAKDEAEAQYSGMSADTIFVNLDYQQMQDSFDTSRLEKLTPQLMESIREENPALSSVCLRNETSAKVQLGRTEEYLTVTGVTSEYSQVFLLEFAAGGDFTEEDFDSSRRVAIIGGRIAEKYFGSAAEADGRKLRIGENWFTVVGVLQQSGDGLKGVDNDNAIYLPWNTMEDCKLSGEGAVPQLTAKATSIRQVESAMKRIQSTMNYYMNDAHKYKVENAGSRIEAATRSARTMSMLLISVAMIVLTVGGIGIMNVLFVTIKDRTREIGVLKALGARAETILLQFLLESVSIGLVGGLLGHVCSAAGLWVLRFTGMPLAPSVQGAVVAFVFAILTSAAFGFYPAWKASCLKPVDALSYE</sequence>
<dbReference type="Proteomes" id="UP000295184">
    <property type="component" value="Unassembled WGS sequence"/>
</dbReference>
<evidence type="ECO:0000256" key="1">
    <source>
        <dbReference type="ARBA" id="ARBA00004651"/>
    </source>
</evidence>
<evidence type="ECO:0000256" key="3">
    <source>
        <dbReference type="ARBA" id="ARBA00022692"/>
    </source>
</evidence>
<evidence type="ECO:0000313" key="10">
    <source>
        <dbReference type="EMBL" id="TCL57404.1"/>
    </source>
</evidence>
<name>A0A4R1QY08_9FIRM</name>
<dbReference type="Pfam" id="PF02687">
    <property type="entry name" value="FtsX"/>
    <property type="match status" value="1"/>
</dbReference>
<comment type="caution">
    <text evidence="10">The sequence shown here is derived from an EMBL/GenBank/DDBJ whole genome shotgun (WGS) entry which is preliminary data.</text>
</comment>
<evidence type="ECO:0000259" key="8">
    <source>
        <dbReference type="Pfam" id="PF02687"/>
    </source>
</evidence>
<evidence type="ECO:0000259" key="9">
    <source>
        <dbReference type="Pfam" id="PF12704"/>
    </source>
</evidence>
<feature type="transmembrane region" description="Helical" evidence="7">
    <location>
        <begin position="324"/>
        <end position="352"/>
    </location>
</feature>
<protein>
    <submittedName>
        <fullName evidence="10">Putative ABC transport system permease protein</fullName>
    </submittedName>
</protein>
<dbReference type="InterPro" id="IPR050250">
    <property type="entry name" value="Macrolide_Exporter_MacB"/>
</dbReference>
<comment type="similarity">
    <text evidence="6">Belongs to the ABC-4 integral membrane protein family.</text>
</comment>
<evidence type="ECO:0000256" key="7">
    <source>
        <dbReference type="SAM" id="Phobius"/>
    </source>
</evidence>
<dbReference type="PANTHER" id="PTHR30572:SF4">
    <property type="entry name" value="ABC TRANSPORTER PERMEASE YTRF"/>
    <property type="match status" value="1"/>
</dbReference>